<keyword evidence="4" id="KW-0342">GTP-binding</keyword>
<dbReference type="GO" id="GO:0005525">
    <property type="term" value="F:GTP binding"/>
    <property type="evidence" value="ECO:0007669"/>
    <property type="project" value="UniProtKB-KW"/>
</dbReference>
<feature type="transmembrane region" description="Helical" evidence="5">
    <location>
        <begin position="819"/>
        <end position="835"/>
    </location>
</feature>
<comment type="similarity">
    <text evidence="1">Belongs to the TRAFAC class dynamin-like GTPase superfamily. IRG family.</text>
</comment>
<dbReference type="Proteomes" id="UP000472274">
    <property type="component" value="Unplaced"/>
</dbReference>
<evidence type="ECO:0000259" key="6">
    <source>
        <dbReference type="PROSITE" id="PS51716"/>
    </source>
</evidence>
<evidence type="ECO:0000256" key="1">
    <source>
        <dbReference type="ARBA" id="ARBA00005429"/>
    </source>
</evidence>
<dbReference type="GeneTree" id="ENSGT00950000183007"/>
<dbReference type="InterPro" id="IPR030385">
    <property type="entry name" value="G_IRG_dom"/>
</dbReference>
<evidence type="ECO:0000256" key="3">
    <source>
        <dbReference type="ARBA" id="ARBA00022801"/>
    </source>
</evidence>
<feature type="domain" description="IRG-type G" evidence="6">
    <location>
        <begin position="517"/>
        <end position="699"/>
    </location>
</feature>
<name>A0A674IAD0_9SAUR</name>
<feature type="domain" description="IRG-type G" evidence="6">
    <location>
        <begin position="947"/>
        <end position="1124"/>
    </location>
</feature>
<keyword evidence="8" id="KW-1185">Reference proteome</keyword>
<reference evidence="7" key="2">
    <citation type="submission" date="2025-09" db="UniProtKB">
        <authorList>
            <consortium name="Ensembl"/>
        </authorList>
    </citation>
    <scope>IDENTIFICATION</scope>
</reference>
<dbReference type="Ensembl" id="ENSTMTT00000005200.1">
    <property type="protein sequence ID" value="ENSTMTP00000005033.1"/>
    <property type="gene ID" value="ENSTMTG00000003709.1"/>
</dbReference>
<keyword evidence="3" id="KW-0378">Hydrolase</keyword>
<keyword evidence="5" id="KW-1133">Transmembrane helix</keyword>
<evidence type="ECO:0000256" key="2">
    <source>
        <dbReference type="ARBA" id="ARBA00022741"/>
    </source>
</evidence>
<dbReference type="InterPro" id="IPR027417">
    <property type="entry name" value="P-loop_NTPase"/>
</dbReference>
<dbReference type="PANTHER" id="PTHR32341">
    <property type="entry name" value="INTERFERON-INDUCIBLE GTPASE"/>
    <property type="match status" value="1"/>
</dbReference>
<keyword evidence="5" id="KW-0472">Membrane</keyword>
<evidence type="ECO:0000313" key="7">
    <source>
        <dbReference type="Ensembl" id="ENSTMTP00000005033.1"/>
    </source>
</evidence>
<proteinExistence type="inferred from homology"/>
<evidence type="ECO:0000256" key="4">
    <source>
        <dbReference type="ARBA" id="ARBA00023134"/>
    </source>
</evidence>
<protein>
    <recommendedName>
        <fullName evidence="6">IRG-type G domain-containing protein</fullName>
    </recommendedName>
</protein>
<dbReference type="InterPro" id="IPR007743">
    <property type="entry name" value="Immunity-related_GTPase-like"/>
</dbReference>
<reference evidence="7" key="1">
    <citation type="submission" date="2025-08" db="UniProtKB">
        <authorList>
            <consortium name="Ensembl"/>
        </authorList>
    </citation>
    <scope>IDENTIFICATION</scope>
</reference>
<organism evidence="7 8">
    <name type="scientific">Terrapene triunguis</name>
    <name type="common">Three-toed box turtle</name>
    <dbReference type="NCBI Taxonomy" id="2587831"/>
    <lineage>
        <taxon>Eukaryota</taxon>
        <taxon>Metazoa</taxon>
        <taxon>Chordata</taxon>
        <taxon>Craniata</taxon>
        <taxon>Vertebrata</taxon>
        <taxon>Euteleostomi</taxon>
        <taxon>Archelosauria</taxon>
        <taxon>Testudinata</taxon>
        <taxon>Testudines</taxon>
        <taxon>Cryptodira</taxon>
        <taxon>Durocryptodira</taxon>
        <taxon>Testudinoidea</taxon>
        <taxon>Emydidae</taxon>
        <taxon>Terrapene</taxon>
    </lineage>
</organism>
<dbReference type="PROSITE" id="PS51716">
    <property type="entry name" value="G_IRG"/>
    <property type="match status" value="3"/>
</dbReference>
<sequence length="1289" mass="144360">MHPRMLQPMLSHQLCGLMGVMKNQRLLNHSLTHWAMEGLVQCDNDYNLSLLFPSPREMDATGETSSGLFQDRDVKLPGMSEEDVEELKAFIETGNLSEAAQKAQEALELSKNTELNIAITGESGSGKSSFVNAMLGLADDDEGAAEVGITEMTTEPTAYLHPMLSNVKMWDLPGIGTPTFRPDSYLQQVSFARYDFFIIVTSKRFRSCNADLAQEIQKMGKKFYFVRSKVDEDLRNESRKRNYNQETTLQTIRDDCVEKLRREGVNSPQVFLISRWEFNQYDSPQLQETLASELDSHKRHIFLLALPNISRPILVMKKEALKRQIWKRALKSCAIAAVPIPHLSVSCDVDILVESMTEYCKVFGLDEESLIKLSTQLSAGSLTVRPFLSSPHSDSSAPRSSDSVLPSARLHLLQRTRCVQMGAGIQNWNSAQTTTFFSGSGTTLAQQIPVGTASFREAVKVATDLLASVFTPHSWTQKELFKGSIKVFEEFTDLFKNKGQAEVASIAQAELESFKSTILNIAVTGETGAGKSSFINALQGLTAEGDGAAPTGVTETMTEPTVYPYPNHPNVRLWDLPGTGTPDFQPNTYLKQVNFKCYDFFVIIASECFKGIHMALAREIERMGKRFYFVRSKVDEDLCNEERDHPRTFSQESVLERLRMDCRKHLQKAGISNPEIFLLSSCEFTKYDAPGLVKTLQDDIQGLQRLAFLLSLPNLSAEIIEEKKAALKKWIWLISLASAFVNVIPIPGISVACDISILLGSMIAFYKYFGLDDGSLANLARQTGKPIAELKAVIISPEAKEINRDVVIKLLLKTSLPKLTAYVPVMNFYVIRLNISIKLFIMRFNCSTKSFITGRYYLYIFLSHRTFCLDSLVCSIPFVYWGFVPFSLGPQTHCIFGAVILQSLVSYILFPTDNKKLSIMSTEDFKAAVKAGNLARAISIAQEIMNRRFAVAVIGKAGSGASSFVNAIRDLKNDDTGAAQIAWVGNRTNRSPTSYRHPRYPKLYFWDMPEISRSDFKADKYLEQVGFDPYDLFIIIASERFINIHTELAKEIQRRGKSFYFVRSKVDNDVLAEMAEESALQTIREECKERLQIGGLTDHQVFLISSSRPCCYDFPLLKETLFNKIVSQEREKLLSISRSTLQEKKAEKWVATIGTSFLTGGFAVAALLGPFDYADSFIMTNFIKDYYKDFGLDDDSLSTLAGQVGKDVKDLKAVMTCPQASAITPIYICDLLRNFTPMAANVIRWIPVIGASFSIGRTHGVLQYLLDSIAESTFRVLKEALEGEGRKSK</sequence>
<accession>A0A674IAD0</accession>
<dbReference type="Pfam" id="PF05049">
    <property type="entry name" value="IIGP"/>
    <property type="match status" value="3"/>
</dbReference>
<evidence type="ECO:0000313" key="8">
    <source>
        <dbReference type="Proteomes" id="UP000472274"/>
    </source>
</evidence>
<dbReference type="SUPFAM" id="SSF52540">
    <property type="entry name" value="P-loop containing nucleoside triphosphate hydrolases"/>
    <property type="match status" value="3"/>
</dbReference>
<dbReference type="FunFam" id="3.40.50.300:FF:000541">
    <property type="entry name" value="Immunity related GTPase M"/>
    <property type="match status" value="3"/>
</dbReference>
<feature type="transmembrane region" description="Helical" evidence="5">
    <location>
        <begin position="856"/>
        <end position="884"/>
    </location>
</feature>
<dbReference type="GO" id="GO:0016020">
    <property type="term" value="C:membrane"/>
    <property type="evidence" value="ECO:0007669"/>
    <property type="project" value="InterPro"/>
</dbReference>
<keyword evidence="2" id="KW-0547">Nucleotide-binding</keyword>
<dbReference type="GO" id="GO:0016787">
    <property type="term" value="F:hydrolase activity"/>
    <property type="evidence" value="ECO:0007669"/>
    <property type="project" value="UniProtKB-KW"/>
</dbReference>
<dbReference type="InterPro" id="IPR051515">
    <property type="entry name" value="IRG"/>
</dbReference>
<dbReference type="PANTHER" id="PTHR32341:SF10">
    <property type="entry name" value="INTERFERON-INDUCIBLE GTPASE 5"/>
    <property type="match status" value="1"/>
</dbReference>
<keyword evidence="5" id="KW-0812">Transmembrane</keyword>
<feature type="transmembrane region" description="Helical" evidence="5">
    <location>
        <begin position="1149"/>
        <end position="1171"/>
    </location>
</feature>
<evidence type="ECO:0000256" key="5">
    <source>
        <dbReference type="SAM" id="Phobius"/>
    </source>
</evidence>
<feature type="domain" description="IRG-type G" evidence="6">
    <location>
        <begin position="113"/>
        <end position="293"/>
    </location>
</feature>
<dbReference type="InParanoid" id="A0A674IAD0"/>
<dbReference type="Gene3D" id="3.40.50.300">
    <property type="entry name" value="P-loop containing nucleotide triphosphate hydrolases"/>
    <property type="match status" value="3"/>
</dbReference>
<feature type="transmembrane region" description="Helical" evidence="5">
    <location>
        <begin position="890"/>
        <end position="910"/>
    </location>
</feature>